<dbReference type="InterPro" id="IPR028889">
    <property type="entry name" value="USP"/>
</dbReference>
<dbReference type="InterPro" id="IPR001394">
    <property type="entry name" value="Peptidase_C19_UCH"/>
</dbReference>
<dbReference type="GO" id="GO:0004843">
    <property type="term" value="F:cysteine-type deubiquitinase activity"/>
    <property type="evidence" value="ECO:0007669"/>
    <property type="project" value="InterPro"/>
</dbReference>
<dbReference type="PROSITE" id="PS00973">
    <property type="entry name" value="USP_2"/>
    <property type="match status" value="1"/>
</dbReference>
<evidence type="ECO:0000313" key="2">
    <source>
        <dbReference type="EMBL" id="CAF0975069.1"/>
    </source>
</evidence>
<sequence>MNDISEIAANRYLKKINSNAFYCSTSLLKAYESFKYQSSLSFSSFYKYVSEKYKKPHRFSDLCDYCEKNKEYKKELQNYASENFYEGENEYQKIKEYLIGIKSGHDLVHILNLGSKIESIDFHYSIAQRQRDSYNSMRNELEEDYILIDMDWKQKITIGVYYKENGVVKCENFYLISGFQNSESAQEVVNNFRFVRKLPEFKRIEKKKYIIWADTGTHFRCSEVLHYLFEELFVENIQVCLNFFVEKHGKSSRDQHFSVVSNFIRQESFLKKITCSQDIVDAINKNQDISNNHRKRLKLDQIITHAFVVDPNMKVSDYKQIRMIKNIRNYYNFFKNSEGELRSVILSDLRTSKIVEYRNKMHTLEEPIEISNDDEKKCKEQKLSNIRKKMKSIKKNIRLASTSKQSNINSTQEISFYLRNSHQIEFDTDCFENCENCNSALNYRLSDLAEDKMTRAEVIEELKIHGHPSSKKNKNNKNRTKVEAINELKNHYLRIHRTDINESDSALKFTCNTFRENVLNFDDKIDNPFLFELKNFFSQLQNSSKAANPRKLIETFDIEIEWFNSQQDVNEFYKKFFGKLEKECRNSNLNLNLNHFKWKSIIECKQKNYSSKKMEEFIDISLTIKGKKNIYESLHEYIKPTVLTEENRLKIDDETFIENAVKFYRFERLPEILIINLMRFHFDKKTIRLSKLNDRFEFMESLDLSAFVHDNLLPKYKLFAVIVHKGQISFGHYNIFINMNLNDLWFKFDDDLVRKCNKEEVFTPNFGRNLDDSCAYMLAYINEDYCMQSE</sequence>
<dbReference type="Pfam" id="PF00443">
    <property type="entry name" value="UCH"/>
    <property type="match status" value="1"/>
</dbReference>
<dbReference type="PANTHER" id="PTHR24006">
    <property type="entry name" value="UBIQUITIN CARBOXYL-TERMINAL HYDROLASE"/>
    <property type="match status" value="1"/>
</dbReference>
<keyword evidence="3" id="KW-1185">Reference proteome</keyword>
<proteinExistence type="predicted"/>
<dbReference type="InterPro" id="IPR050164">
    <property type="entry name" value="Peptidase_C19"/>
</dbReference>
<name>A0A814EWS9_9BILA</name>
<dbReference type="Gene3D" id="3.90.70.10">
    <property type="entry name" value="Cysteine proteinases"/>
    <property type="match status" value="1"/>
</dbReference>
<feature type="domain" description="USP" evidence="1">
    <location>
        <begin position="486"/>
        <end position="783"/>
    </location>
</feature>
<evidence type="ECO:0000259" key="1">
    <source>
        <dbReference type="PROSITE" id="PS50235"/>
    </source>
</evidence>
<dbReference type="PROSITE" id="PS50235">
    <property type="entry name" value="USP_3"/>
    <property type="match status" value="1"/>
</dbReference>
<dbReference type="OrthoDB" id="2420415at2759"/>
<protein>
    <recommendedName>
        <fullName evidence="1">USP domain-containing protein</fullName>
    </recommendedName>
</protein>
<reference evidence="2" key="1">
    <citation type="submission" date="2021-02" db="EMBL/GenBank/DDBJ databases">
        <authorList>
            <person name="Nowell W R."/>
        </authorList>
    </citation>
    <scope>NUCLEOTIDE SEQUENCE</scope>
    <source>
        <strain evidence="2">Ploen Becks lab</strain>
    </source>
</reference>
<dbReference type="AlphaFoldDB" id="A0A814EWS9"/>
<organism evidence="2 3">
    <name type="scientific">Brachionus calyciflorus</name>
    <dbReference type="NCBI Taxonomy" id="104777"/>
    <lineage>
        <taxon>Eukaryota</taxon>
        <taxon>Metazoa</taxon>
        <taxon>Spiralia</taxon>
        <taxon>Gnathifera</taxon>
        <taxon>Rotifera</taxon>
        <taxon>Eurotatoria</taxon>
        <taxon>Monogononta</taxon>
        <taxon>Pseudotrocha</taxon>
        <taxon>Ploima</taxon>
        <taxon>Brachionidae</taxon>
        <taxon>Brachionus</taxon>
    </lineage>
</organism>
<dbReference type="EMBL" id="CAJNOC010003263">
    <property type="protein sequence ID" value="CAF0975069.1"/>
    <property type="molecule type" value="Genomic_DNA"/>
</dbReference>
<accession>A0A814EWS9</accession>
<dbReference type="GO" id="GO:0005634">
    <property type="term" value="C:nucleus"/>
    <property type="evidence" value="ECO:0007669"/>
    <property type="project" value="TreeGrafter"/>
</dbReference>
<dbReference type="GO" id="GO:0016579">
    <property type="term" value="P:protein deubiquitination"/>
    <property type="evidence" value="ECO:0007669"/>
    <property type="project" value="InterPro"/>
</dbReference>
<dbReference type="GO" id="GO:0005829">
    <property type="term" value="C:cytosol"/>
    <property type="evidence" value="ECO:0007669"/>
    <property type="project" value="TreeGrafter"/>
</dbReference>
<dbReference type="SUPFAM" id="SSF54001">
    <property type="entry name" value="Cysteine proteinases"/>
    <property type="match status" value="1"/>
</dbReference>
<comment type="caution">
    <text evidence="2">The sequence shown here is derived from an EMBL/GenBank/DDBJ whole genome shotgun (WGS) entry which is preliminary data.</text>
</comment>
<dbReference type="InterPro" id="IPR038765">
    <property type="entry name" value="Papain-like_cys_pep_sf"/>
</dbReference>
<gene>
    <name evidence="2" type="ORF">OXX778_LOCUS15125</name>
</gene>
<dbReference type="Proteomes" id="UP000663879">
    <property type="component" value="Unassembled WGS sequence"/>
</dbReference>
<dbReference type="InterPro" id="IPR018200">
    <property type="entry name" value="USP_CS"/>
</dbReference>
<evidence type="ECO:0000313" key="3">
    <source>
        <dbReference type="Proteomes" id="UP000663879"/>
    </source>
</evidence>